<evidence type="ECO:0000313" key="3">
    <source>
        <dbReference type="Proteomes" id="UP000219286"/>
    </source>
</evidence>
<comment type="caution">
    <text evidence="2">The sequence shown here is derived from an EMBL/GenBank/DDBJ whole genome shotgun (WGS) entry which is preliminary data.</text>
</comment>
<evidence type="ECO:0000313" key="2">
    <source>
        <dbReference type="EMBL" id="OTA02538.1"/>
    </source>
</evidence>
<evidence type="ECO:0000256" key="1">
    <source>
        <dbReference type="SAM" id="MobiDB-lite"/>
    </source>
</evidence>
<dbReference type="Proteomes" id="UP000219286">
    <property type="component" value="Unassembled WGS sequence"/>
</dbReference>
<organism evidence="2 3">
    <name type="scientific">Trichoderma parareesei</name>
    <name type="common">Filamentous fungus</name>
    <dbReference type="NCBI Taxonomy" id="858221"/>
    <lineage>
        <taxon>Eukaryota</taxon>
        <taxon>Fungi</taxon>
        <taxon>Dikarya</taxon>
        <taxon>Ascomycota</taxon>
        <taxon>Pezizomycotina</taxon>
        <taxon>Sordariomycetes</taxon>
        <taxon>Hypocreomycetidae</taxon>
        <taxon>Hypocreales</taxon>
        <taxon>Hypocreaceae</taxon>
        <taxon>Trichoderma</taxon>
    </lineage>
</organism>
<dbReference type="OrthoDB" id="5365129at2759"/>
<dbReference type="EMBL" id="LFMI01000329">
    <property type="protein sequence ID" value="OTA02538.1"/>
    <property type="molecule type" value="Genomic_DNA"/>
</dbReference>
<sequence>MSGKRSAKSRRGWTEDRLIVSTISQHMAADLCNSATSWGPDFIGSDGMFCDMETKTMTPVCSLHDVDGCINVNVEDKTTSKRSAVAKRQVETKHKSYGTISQWS</sequence>
<feature type="region of interest" description="Disordered" evidence="1">
    <location>
        <begin position="85"/>
        <end position="104"/>
    </location>
</feature>
<gene>
    <name evidence="2" type="ORF">A9Z42_0028970</name>
</gene>
<protein>
    <submittedName>
        <fullName evidence="2">Uncharacterized protein</fullName>
    </submittedName>
</protein>
<reference evidence="2 3" key="1">
    <citation type="journal article" date="2015" name="Genome Announc.">
        <title>Genome sequence and annotation of Trichoderma parareesei, the ancestor of the cellulase producer Trichoderma reesei.</title>
        <authorList>
            <person name="Yang D."/>
            <person name="Pomraning K."/>
            <person name="Kopchinskiy A."/>
            <person name="Karimi Aghcheh R."/>
            <person name="Atanasova L."/>
            <person name="Chenthamara K."/>
            <person name="Baker S.E."/>
            <person name="Zhang R."/>
            <person name="Shen Q."/>
            <person name="Freitag M."/>
            <person name="Kubicek C.P."/>
            <person name="Druzhinina I.S."/>
        </authorList>
    </citation>
    <scope>NUCLEOTIDE SEQUENCE [LARGE SCALE GENOMIC DNA]</scope>
    <source>
        <strain evidence="2 3">CBS 125925</strain>
    </source>
</reference>
<keyword evidence="3" id="KW-1185">Reference proteome</keyword>
<proteinExistence type="predicted"/>
<dbReference type="AlphaFoldDB" id="A0A2H2Z8M4"/>
<accession>A0A2H2Z8M4</accession>
<name>A0A2H2Z8M4_TRIPA</name>